<feature type="region of interest" description="Disordered" evidence="1">
    <location>
        <begin position="169"/>
        <end position="306"/>
    </location>
</feature>
<reference evidence="2" key="1">
    <citation type="journal article" date="2018" name="J. Proteomics">
        <title>Exploring the molecular complexity of Triatoma dimidiata sialome.</title>
        <authorList>
            <person name="Santiago P.B."/>
            <person name="de Araujo C.N."/>
            <person name="Charneau S."/>
            <person name="Bastos I.M.D."/>
            <person name="Assumpcao T.C.F."/>
            <person name="Queiroz R.M.L."/>
            <person name="Praca Y.R."/>
            <person name="Cordeiro T.M."/>
            <person name="Garcia C.H.S."/>
            <person name="da Silva I.G."/>
            <person name="Raiol T."/>
            <person name="Motta F.N."/>
            <person name="de Araujo Oliveira J.V."/>
            <person name="de Sousa M.V."/>
            <person name="Ribeiro J.M.C."/>
            <person name="de Santana J.M."/>
        </authorList>
    </citation>
    <scope>NUCLEOTIDE SEQUENCE</scope>
    <source>
        <strain evidence="2">Santander</strain>
        <tissue evidence="2">Salivary glands</tissue>
    </source>
</reference>
<evidence type="ECO:0000313" key="2">
    <source>
        <dbReference type="EMBL" id="JAP05986.1"/>
    </source>
</evidence>
<organism evidence="2">
    <name type="scientific">Triatoma dimidiata</name>
    <name type="common">Kissing bug</name>
    <name type="synonym">Meccus dimidiatus</name>
    <dbReference type="NCBI Taxonomy" id="72491"/>
    <lineage>
        <taxon>Eukaryota</taxon>
        <taxon>Metazoa</taxon>
        <taxon>Ecdysozoa</taxon>
        <taxon>Arthropoda</taxon>
        <taxon>Hexapoda</taxon>
        <taxon>Insecta</taxon>
        <taxon>Pterygota</taxon>
        <taxon>Neoptera</taxon>
        <taxon>Paraneoptera</taxon>
        <taxon>Hemiptera</taxon>
        <taxon>Heteroptera</taxon>
        <taxon>Panheteroptera</taxon>
        <taxon>Cimicomorpha</taxon>
        <taxon>Reduviidae</taxon>
        <taxon>Triatominae</taxon>
        <taxon>Triatoma</taxon>
    </lineage>
</organism>
<dbReference type="AlphaFoldDB" id="A0A0V0GD29"/>
<name>A0A0V0GD29_TRIDM</name>
<feature type="region of interest" description="Disordered" evidence="1">
    <location>
        <begin position="1"/>
        <end position="84"/>
    </location>
</feature>
<feature type="compositionally biased region" description="Polar residues" evidence="1">
    <location>
        <begin position="261"/>
        <end position="280"/>
    </location>
</feature>
<proteinExistence type="predicted"/>
<feature type="compositionally biased region" description="Basic and acidic residues" evidence="1">
    <location>
        <begin position="12"/>
        <end position="35"/>
    </location>
</feature>
<feature type="non-terminal residue" evidence="2">
    <location>
        <position position="306"/>
    </location>
</feature>
<feature type="compositionally biased region" description="Basic residues" evidence="1">
    <location>
        <begin position="50"/>
        <end position="60"/>
    </location>
</feature>
<evidence type="ECO:0000256" key="1">
    <source>
        <dbReference type="SAM" id="MobiDB-lite"/>
    </source>
</evidence>
<protein>
    <submittedName>
        <fullName evidence="2">Uncharacterized protein</fullName>
    </submittedName>
</protein>
<feature type="compositionally biased region" description="Basic and acidic residues" evidence="1">
    <location>
        <begin position="282"/>
        <end position="306"/>
    </location>
</feature>
<feature type="non-terminal residue" evidence="2">
    <location>
        <position position="1"/>
    </location>
</feature>
<accession>A0A0V0GD29</accession>
<sequence length="306" mass="35251">SKPTRYSSPSVSKDRLDPGRDKSLSPSLERHESRSLKRRHDSRSRAGRERSRRRSKHRKSTSYEKHRTDSNLKKKSSSEESPEVETIAVIKLPSKNIEIIDLVEEEINETDDQWISYDSVGPESEEETNSQNICNKVGKIVDSKKQKIEKNKTNKTETKVDISNLDVNKTQGSVGNIKDLNSAHESDKYVDSTKLEEKENQVQARMDSHERKQENKIQKKSMDSQKHTKIKIINDQKSESSVEEHTVVIQKGDQEQEKENVNINKTNSNLQKDGNSSLKQEGQVDKDHVMKQEEKEEQESKNKDKL</sequence>
<feature type="compositionally biased region" description="Basic and acidic residues" evidence="1">
    <location>
        <begin position="181"/>
        <end position="260"/>
    </location>
</feature>
<feature type="compositionally biased region" description="Polar residues" evidence="1">
    <location>
        <begin position="1"/>
        <end position="11"/>
    </location>
</feature>
<dbReference type="EMBL" id="GECL01000138">
    <property type="protein sequence ID" value="JAP05986.1"/>
    <property type="molecule type" value="Transcribed_RNA"/>
</dbReference>
<feature type="compositionally biased region" description="Basic and acidic residues" evidence="1">
    <location>
        <begin position="61"/>
        <end position="78"/>
    </location>
</feature>